<name>A0A9D3MPH8_ANGAN</name>
<dbReference type="PROSITE" id="PS51306">
    <property type="entry name" value="ASD1"/>
    <property type="match status" value="1"/>
</dbReference>
<gene>
    <name evidence="4" type="ORF">ANANG_G00065470</name>
</gene>
<feature type="compositionally biased region" description="Pro residues" evidence="2">
    <location>
        <begin position="651"/>
        <end position="668"/>
    </location>
</feature>
<dbReference type="GO" id="GO:0051015">
    <property type="term" value="F:actin filament binding"/>
    <property type="evidence" value="ECO:0007669"/>
    <property type="project" value="InterPro"/>
</dbReference>
<evidence type="ECO:0000259" key="3">
    <source>
        <dbReference type="PROSITE" id="PS51306"/>
    </source>
</evidence>
<dbReference type="GO" id="GO:0005912">
    <property type="term" value="C:adherens junction"/>
    <property type="evidence" value="ECO:0007669"/>
    <property type="project" value="TreeGrafter"/>
</dbReference>
<feature type="region of interest" description="Disordered" evidence="2">
    <location>
        <begin position="71"/>
        <end position="539"/>
    </location>
</feature>
<dbReference type="GO" id="GO:0030864">
    <property type="term" value="C:cortical actin cytoskeleton"/>
    <property type="evidence" value="ECO:0007669"/>
    <property type="project" value="TreeGrafter"/>
</dbReference>
<feature type="compositionally biased region" description="Low complexity" evidence="2">
    <location>
        <begin position="126"/>
        <end position="146"/>
    </location>
</feature>
<feature type="compositionally biased region" description="Acidic residues" evidence="2">
    <location>
        <begin position="340"/>
        <end position="350"/>
    </location>
</feature>
<dbReference type="EMBL" id="JAFIRN010000003">
    <property type="protein sequence ID" value="KAG5852709.1"/>
    <property type="molecule type" value="Genomic_DNA"/>
</dbReference>
<reference evidence="4" key="1">
    <citation type="submission" date="2021-01" db="EMBL/GenBank/DDBJ databases">
        <title>A chromosome-scale assembly of European eel, Anguilla anguilla.</title>
        <authorList>
            <person name="Henkel C."/>
            <person name="Jong-Raadsen S.A."/>
            <person name="Dufour S."/>
            <person name="Weltzien F.-A."/>
            <person name="Palstra A.P."/>
            <person name="Pelster B."/>
            <person name="Spaink H.P."/>
            <person name="Van Den Thillart G.E."/>
            <person name="Jansen H."/>
            <person name="Zahm M."/>
            <person name="Klopp C."/>
            <person name="Cedric C."/>
            <person name="Louis A."/>
            <person name="Berthelot C."/>
            <person name="Parey E."/>
            <person name="Roest Crollius H."/>
            <person name="Montfort J."/>
            <person name="Robinson-Rechavi M."/>
            <person name="Bucao C."/>
            <person name="Bouchez O."/>
            <person name="Gislard M."/>
            <person name="Lluch J."/>
            <person name="Milhes M."/>
            <person name="Lampietro C."/>
            <person name="Lopez Roques C."/>
            <person name="Donnadieu C."/>
            <person name="Braasch I."/>
            <person name="Desvignes T."/>
            <person name="Postlethwait J."/>
            <person name="Bobe J."/>
            <person name="Guiguen Y."/>
            <person name="Dirks R."/>
        </authorList>
    </citation>
    <scope>NUCLEOTIDE SEQUENCE</scope>
    <source>
        <strain evidence="4">Tag_6206</strain>
        <tissue evidence="4">Liver</tissue>
    </source>
</reference>
<protein>
    <recommendedName>
        <fullName evidence="3">ASD1 domain-containing protein</fullName>
    </recommendedName>
</protein>
<evidence type="ECO:0000256" key="1">
    <source>
        <dbReference type="PROSITE-ProRule" id="PRU00637"/>
    </source>
</evidence>
<dbReference type="InterPro" id="IPR027685">
    <property type="entry name" value="Shroom_fam"/>
</dbReference>
<organism evidence="4 5">
    <name type="scientific">Anguilla anguilla</name>
    <name type="common">European freshwater eel</name>
    <name type="synonym">Muraena anguilla</name>
    <dbReference type="NCBI Taxonomy" id="7936"/>
    <lineage>
        <taxon>Eukaryota</taxon>
        <taxon>Metazoa</taxon>
        <taxon>Chordata</taxon>
        <taxon>Craniata</taxon>
        <taxon>Vertebrata</taxon>
        <taxon>Euteleostomi</taxon>
        <taxon>Actinopterygii</taxon>
        <taxon>Neopterygii</taxon>
        <taxon>Teleostei</taxon>
        <taxon>Anguilliformes</taxon>
        <taxon>Anguillidae</taxon>
        <taxon>Anguilla</taxon>
    </lineage>
</organism>
<dbReference type="InterPro" id="IPR014800">
    <property type="entry name" value="ASD1_dom"/>
</dbReference>
<feature type="compositionally biased region" description="Low complexity" evidence="2">
    <location>
        <begin position="165"/>
        <end position="184"/>
    </location>
</feature>
<comment type="caution">
    <text evidence="4">The sequence shown here is derived from an EMBL/GenBank/DDBJ whole genome shotgun (WGS) entry which is preliminary data.</text>
</comment>
<evidence type="ECO:0000313" key="4">
    <source>
        <dbReference type="EMBL" id="KAG5852709.1"/>
    </source>
</evidence>
<feature type="compositionally biased region" description="Basic and acidic residues" evidence="2">
    <location>
        <begin position="437"/>
        <end position="453"/>
    </location>
</feature>
<feature type="compositionally biased region" description="Basic residues" evidence="2">
    <location>
        <begin position="402"/>
        <end position="423"/>
    </location>
</feature>
<keyword evidence="1" id="KW-0009">Actin-binding</keyword>
<feature type="region of interest" description="Disordered" evidence="2">
    <location>
        <begin position="551"/>
        <end position="687"/>
    </location>
</feature>
<feature type="domain" description="ASD1" evidence="3">
    <location>
        <begin position="379"/>
        <end position="456"/>
    </location>
</feature>
<keyword evidence="5" id="KW-1185">Reference proteome</keyword>
<feature type="compositionally biased region" description="Polar residues" evidence="2">
    <location>
        <begin position="87"/>
        <end position="110"/>
    </location>
</feature>
<dbReference type="PANTHER" id="PTHR15012">
    <property type="entry name" value="APICAL PROTEIN/SHROOM-RELATED"/>
    <property type="match status" value="1"/>
</dbReference>
<evidence type="ECO:0000256" key="2">
    <source>
        <dbReference type="SAM" id="MobiDB-lite"/>
    </source>
</evidence>
<proteinExistence type="predicted"/>
<accession>A0A9D3MPH8</accession>
<dbReference type="GO" id="GO:0043296">
    <property type="term" value="C:apical junction complex"/>
    <property type="evidence" value="ECO:0007669"/>
    <property type="project" value="TreeGrafter"/>
</dbReference>
<dbReference type="Pfam" id="PF08688">
    <property type="entry name" value="ASD1"/>
    <property type="match status" value="1"/>
</dbReference>
<sequence>MYSAPHRADRLHPYAAADPYSSNNGQFANSNKLYSLSSSDVRLGQAPYAYTPHRHQRQYSDESTFYMGPRLAAAAPRPPGPAGGYYSSMQELPTNSHSQGTATPTARGSVTPTPRGTAPPTPGPRPHTQGHGPPTPRGTATPTPRGTAPPTPRGTAPQGHAHTQGGTPAPLLVPLLTRTRTGTAGRPGGEGQQRHHPERRGPAPRPDPASAAPKPGPEERGPEEGQRAQRGAQLHELPPASTAGPASRGTPSRSATPGCPGTRARSAPRPRPCCTPSPRRARPPARSPGRARRAWRRAPPGGKQVRRSDRFATTLRNEIQLKRAQLQKSRSAAALTGPCEAEEDEAEAEPEAWRPGPAQASSASASSDGSFGGSYKDHLKEAQARVLQATSFRRRDLEPRSRRPGRGRRGLPRPRSRAGRPRPRGAQVSRIGGRKRFSAEKRLRSFSEPDKINEVGVEEEPPPRRGRRVLRRPPQFLRGDGPPGVPKPAPRQAPRSSRGPGEPEPESGPAGGPEAEPEPERDPAHADGQAQLEQQRLGTFAEYEATWNVQRKASEARPSGRYHSADNILDPGAEERSKPSYVHERSRSSPSADFYGENVPIAGRKSAGCSPADPEPAGQEKAAPRVIDGASGEPRERETAAQRADGFLAPPSNPLPSAPPHSAPPPPLTRGTPPGSAPGPGRRARRR</sequence>
<feature type="compositionally biased region" description="Basic and acidic residues" evidence="2">
    <location>
        <begin position="573"/>
        <end position="587"/>
    </location>
</feature>
<feature type="compositionally biased region" description="Polar residues" evidence="2">
    <location>
        <begin position="20"/>
        <end position="31"/>
    </location>
</feature>
<dbReference type="Proteomes" id="UP001044222">
    <property type="component" value="Unassembled WGS sequence"/>
</dbReference>
<evidence type="ECO:0000313" key="5">
    <source>
        <dbReference type="Proteomes" id="UP001044222"/>
    </source>
</evidence>
<feature type="region of interest" description="Disordered" evidence="2">
    <location>
        <begin position="1"/>
        <end position="31"/>
    </location>
</feature>
<dbReference type="GO" id="GO:0016324">
    <property type="term" value="C:apical plasma membrane"/>
    <property type="evidence" value="ECO:0007669"/>
    <property type="project" value="TreeGrafter"/>
</dbReference>
<feature type="compositionally biased region" description="Basic residues" evidence="2">
    <location>
        <begin position="279"/>
        <end position="296"/>
    </location>
</feature>
<dbReference type="GO" id="GO:0007015">
    <property type="term" value="P:actin filament organization"/>
    <property type="evidence" value="ECO:0007669"/>
    <property type="project" value="TreeGrafter"/>
</dbReference>
<dbReference type="AlphaFoldDB" id="A0A9D3MPH8"/>
<feature type="compositionally biased region" description="Low complexity" evidence="2">
    <location>
        <begin position="356"/>
        <end position="369"/>
    </location>
</feature>
<feature type="compositionally biased region" description="Basic and acidic residues" evidence="2">
    <location>
        <begin position="192"/>
        <end position="201"/>
    </location>
</feature>
<feature type="compositionally biased region" description="Basic and acidic residues" evidence="2">
    <location>
        <begin position="216"/>
        <end position="227"/>
    </location>
</feature>
<dbReference type="PANTHER" id="PTHR15012:SF8">
    <property type="entry name" value="PROTEIN SHROOM2"/>
    <property type="match status" value="1"/>
</dbReference>
<feature type="compositionally biased region" description="Basic and acidic residues" evidence="2">
    <location>
        <begin position="1"/>
        <end position="12"/>
    </location>
</feature>